<evidence type="ECO:0000256" key="5">
    <source>
        <dbReference type="ARBA" id="ARBA00023136"/>
    </source>
</evidence>
<dbReference type="PANTHER" id="PTHR11973">
    <property type="entry name" value="CELL SURFACE GLYCOPROTEIN MUC18-RELATED"/>
    <property type="match status" value="1"/>
</dbReference>
<evidence type="ECO:0000259" key="12">
    <source>
        <dbReference type="PROSITE" id="PS50835"/>
    </source>
</evidence>
<keyword evidence="8" id="KW-0393">Immunoglobulin domain</keyword>
<keyword evidence="11" id="KW-0732">Signal</keyword>
<dbReference type="PANTHER" id="PTHR11973:SF18">
    <property type="entry name" value="CELL SURFACE GLYCOPROTEIN MUC18"/>
    <property type="match status" value="1"/>
</dbReference>
<dbReference type="Gene3D" id="2.60.40.10">
    <property type="entry name" value="Immunoglobulins"/>
    <property type="match status" value="5"/>
</dbReference>
<evidence type="ECO:0000256" key="1">
    <source>
        <dbReference type="ARBA" id="ARBA00004479"/>
    </source>
</evidence>
<keyword evidence="7" id="KW-0325">Glycoprotein</keyword>
<protein>
    <recommendedName>
        <fullName evidence="12">Ig-like domain-containing protein</fullName>
    </recommendedName>
</protein>
<feature type="domain" description="Ig-like" evidence="12">
    <location>
        <begin position="435"/>
        <end position="520"/>
    </location>
</feature>
<evidence type="ECO:0000313" key="13">
    <source>
        <dbReference type="EMBL" id="KAG7457693.1"/>
    </source>
</evidence>
<keyword evidence="14" id="KW-1185">Reference proteome</keyword>
<feature type="transmembrane region" description="Helical" evidence="10">
    <location>
        <begin position="543"/>
        <end position="565"/>
    </location>
</feature>
<evidence type="ECO:0000256" key="4">
    <source>
        <dbReference type="ARBA" id="ARBA00022989"/>
    </source>
</evidence>
<comment type="subcellular location">
    <subcellularLocation>
        <location evidence="1">Membrane</location>
        <topology evidence="1">Single-pass type I membrane protein</topology>
    </subcellularLocation>
</comment>
<evidence type="ECO:0000256" key="7">
    <source>
        <dbReference type="ARBA" id="ARBA00023180"/>
    </source>
</evidence>
<keyword evidence="4 10" id="KW-1133">Transmembrane helix</keyword>
<keyword evidence="5 10" id="KW-0472">Membrane</keyword>
<comment type="caution">
    <text evidence="13">The sequence shown here is derived from an EMBL/GenBank/DDBJ whole genome shotgun (WGS) entry which is preliminary data.</text>
</comment>
<evidence type="ECO:0000256" key="8">
    <source>
        <dbReference type="ARBA" id="ARBA00023319"/>
    </source>
</evidence>
<evidence type="ECO:0000256" key="9">
    <source>
        <dbReference type="SAM" id="MobiDB-lite"/>
    </source>
</evidence>
<dbReference type="PROSITE" id="PS50835">
    <property type="entry name" value="IG_LIKE"/>
    <property type="match status" value="5"/>
</dbReference>
<evidence type="ECO:0000313" key="14">
    <source>
        <dbReference type="Proteomes" id="UP001046870"/>
    </source>
</evidence>
<dbReference type="OrthoDB" id="10010939at2759"/>
<feature type="domain" description="Ig-like" evidence="12">
    <location>
        <begin position="250"/>
        <end position="342"/>
    </location>
</feature>
<proteinExistence type="predicted"/>
<reference evidence="13" key="1">
    <citation type="submission" date="2021-01" db="EMBL/GenBank/DDBJ databases">
        <authorList>
            <person name="Zahm M."/>
            <person name="Roques C."/>
            <person name="Cabau C."/>
            <person name="Klopp C."/>
            <person name="Donnadieu C."/>
            <person name="Jouanno E."/>
            <person name="Lampietro C."/>
            <person name="Louis A."/>
            <person name="Herpin A."/>
            <person name="Echchiki A."/>
            <person name="Berthelot C."/>
            <person name="Parey E."/>
            <person name="Roest-Crollius H."/>
            <person name="Braasch I."/>
            <person name="Postlethwait J."/>
            <person name="Bobe J."/>
            <person name="Montfort J."/>
            <person name="Bouchez O."/>
            <person name="Begum T."/>
            <person name="Mejri S."/>
            <person name="Adams A."/>
            <person name="Chen W.-J."/>
            <person name="Guiguen Y."/>
        </authorList>
    </citation>
    <scope>NUCLEOTIDE SEQUENCE</scope>
    <source>
        <strain evidence="13">YG-15Mar2019-1</strain>
        <tissue evidence="13">Brain</tissue>
    </source>
</reference>
<dbReference type="InterPro" id="IPR013783">
    <property type="entry name" value="Ig-like_fold"/>
</dbReference>
<dbReference type="InterPro" id="IPR003598">
    <property type="entry name" value="Ig_sub2"/>
</dbReference>
<feature type="chain" id="PRO_5039192684" description="Ig-like domain-containing protein" evidence="11">
    <location>
        <begin position="28"/>
        <end position="610"/>
    </location>
</feature>
<feature type="domain" description="Ig-like" evidence="12">
    <location>
        <begin position="145"/>
        <end position="248"/>
    </location>
</feature>
<dbReference type="InterPro" id="IPR051116">
    <property type="entry name" value="Surface_Rcpt/Adhesion_Mol"/>
</dbReference>
<dbReference type="InterPro" id="IPR003599">
    <property type="entry name" value="Ig_sub"/>
</dbReference>
<dbReference type="Pfam" id="PF08205">
    <property type="entry name" value="C2-set_2"/>
    <property type="match status" value="1"/>
</dbReference>
<feature type="signal peptide" evidence="11">
    <location>
        <begin position="1"/>
        <end position="27"/>
    </location>
</feature>
<dbReference type="InterPro" id="IPR036179">
    <property type="entry name" value="Ig-like_dom_sf"/>
</dbReference>
<name>A0A9D3PGQ2_MEGAT</name>
<feature type="region of interest" description="Disordered" evidence="9">
    <location>
        <begin position="574"/>
        <end position="610"/>
    </location>
</feature>
<dbReference type="SMART" id="SM00409">
    <property type="entry name" value="IG"/>
    <property type="match status" value="4"/>
</dbReference>
<keyword evidence="2 10" id="KW-0812">Transmembrane</keyword>
<evidence type="ECO:0000256" key="10">
    <source>
        <dbReference type="SAM" id="Phobius"/>
    </source>
</evidence>
<evidence type="ECO:0000256" key="6">
    <source>
        <dbReference type="ARBA" id="ARBA00023157"/>
    </source>
</evidence>
<dbReference type="InterPro" id="IPR007110">
    <property type="entry name" value="Ig-like_dom"/>
</dbReference>
<dbReference type="PROSITE" id="PS51257">
    <property type="entry name" value="PROKAR_LIPOPROTEIN"/>
    <property type="match status" value="1"/>
</dbReference>
<evidence type="ECO:0000256" key="2">
    <source>
        <dbReference type="ARBA" id="ARBA00022692"/>
    </source>
</evidence>
<dbReference type="Pfam" id="PF07686">
    <property type="entry name" value="V-set"/>
    <property type="match status" value="1"/>
</dbReference>
<accession>A0A9D3PGQ2</accession>
<feature type="domain" description="Ig-like" evidence="12">
    <location>
        <begin position="27"/>
        <end position="140"/>
    </location>
</feature>
<dbReference type="SMART" id="SM00408">
    <property type="entry name" value="IGc2"/>
    <property type="match status" value="3"/>
</dbReference>
<dbReference type="EMBL" id="JAFDVH010000021">
    <property type="protein sequence ID" value="KAG7457693.1"/>
    <property type="molecule type" value="Genomic_DNA"/>
</dbReference>
<gene>
    <name evidence="13" type="ORF">MATL_G00229960</name>
</gene>
<dbReference type="SUPFAM" id="SSF48726">
    <property type="entry name" value="Immunoglobulin"/>
    <property type="match status" value="5"/>
</dbReference>
<dbReference type="SMART" id="SM00406">
    <property type="entry name" value="IGv"/>
    <property type="match status" value="1"/>
</dbReference>
<dbReference type="Pfam" id="PF13927">
    <property type="entry name" value="Ig_3"/>
    <property type="match status" value="3"/>
</dbReference>
<dbReference type="AlphaFoldDB" id="A0A9D3PGQ2"/>
<organism evidence="13 14">
    <name type="scientific">Megalops atlanticus</name>
    <name type="common">Tarpon</name>
    <name type="synonym">Clupea gigantea</name>
    <dbReference type="NCBI Taxonomy" id="7932"/>
    <lineage>
        <taxon>Eukaryota</taxon>
        <taxon>Metazoa</taxon>
        <taxon>Chordata</taxon>
        <taxon>Craniata</taxon>
        <taxon>Vertebrata</taxon>
        <taxon>Euteleostomi</taxon>
        <taxon>Actinopterygii</taxon>
        <taxon>Neopterygii</taxon>
        <taxon>Teleostei</taxon>
        <taxon>Elopiformes</taxon>
        <taxon>Megalopidae</taxon>
        <taxon>Megalops</taxon>
    </lineage>
</organism>
<dbReference type="InterPro" id="IPR013106">
    <property type="entry name" value="Ig_V-set"/>
</dbReference>
<dbReference type="GO" id="GO:0005886">
    <property type="term" value="C:plasma membrane"/>
    <property type="evidence" value="ECO:0007669"/>
    <property type="project" value="TreeGrafter"/>
</dbReference>
<evidence type="ECO:0000256" key="3">
    <source>
        <dbReference type="ARBA" id="ARBA00022737"/>
    </source>
</evidence>
<keyword evidence="6" id="KW-1015">Disulfide bond</keyword>
<dbReference type="GO" id="GO:0005055">
    <property type="term" value="F:laminin receptor activity"/>
    <property type="evidence" value="ECO:0007669"/>
    <property type="project" value="TreeGrafter"/>
</dbReference>
<sequence length="610" mass="65341">MKGTAKFVRAQLLYSWLLFCSLQGCWCTVTVTVTPTVEVMKGETATLPCSFTVSTPTSNSIVEWFIEEIGTRTRVAFTTQSGGEGAADDGTKLSGRVSIGKDFSLSISPVQVEDDRRFHCQVTAGAAGVGEGATQLKVYSEPEKPELTGLPEAVAITDKETEMGHCVTKGGHPEPRLVWYKDSNPLSEAENQMYLHASVVREVTGLYTVSSTLNLRPRKEDKKAVFYCRVEYSLPEGVAKHKDSDTFSLPLLYPTEHVTFAVVSSGPVKEGDSVEIRCEADGNPKPDYDFTFKKEGAADVKKEAPQGVLTLPSVTRDDAGLYRCEALDFDSSPDVELTKELTLLVHYLDPVMVSPSGPLTASLGESVELTCATQASEQLTLQWKKGSSVVSEAGALELKAVSFADAGEYSCVATVPSVPGLQAQANVTVNVAGKPEIDAPSNGEVQKEGDTVTLSCSAQGYPSPKFTWTPPGEESVTVQGNKLVSTVSLEATASVLKNGVTCNATNEHGSDSKHLQVVISEEISKEVAPNDRTDKQEGDSSSVVIAVVVSLLLLLLLAVLLYVLWRMGKLPCGKKEKKGEEATNGAAVEMKSDKANEEAGLLNKPPTTEQ</sequence>
<keyword evidence="3" id="KW-0677">Repeat</keyword>
<evidence type="ECO:0000256" key="11">
    <source>
        <dbReference type="SAM" id="SignalP"/>
    </source>
</evidence>
<dbReference type="InterPro" id="IPR013162">
    <property type="entry name" value="CD80_C2-set"/>
</dbReference>
<dbReference type="CDD" id="cd00096">
    <property type="entry name" value="Ig"/>
    <property type="match status" value="1"/>
</dbReference>
<dbReference type="Proteomes" id="UP001046870">
    <property type="component" value="Chromosome 21"/>
</dbReference>
<feature type="domain" description="Ig-like" evidence="12">
    <location>
        <begin position="350"/>
        <end position="428"/>
    </location>
</feature>